<evidence type="ECO:0000256" key="1">
    <source>
        <dbReference type="SAM" id="MobiDB-lite"/>
    </source>
</evidence>
<keyword evidence="4" id="KW-0614">Plasmid</keyword>
<dbReference type="Gene3D" id="3.40.140.10">
    <property type="entry name" value="Cytidine Deaminase, domain 2"/>
    <property type="match status" value="1"/>
</dbReference>
<dbReference type="InterPro" id="IPR016193">
    <property type="entry name" value="Cytidine_deaminase-like"/>
</dbReference>
<feature type="region of interest" description="Disordered" evidence="1">
    <location>
        <begin position="235"/>
        <end position="255"/>
    </location>
</feature>
<reference evidence="4 5" key="1">
    <citation type="submission" date="2020-04" db="EMBL/GenBank/DDBJ databases">
        <title>Characterization and engineering of Streptomyces griseofuscus DSM40191 as a potential heterologous host for expression of BGCs.</title>
        <authorList>
            <person name="Gren T."/>
            <person name="Whitford C.M."/>
            <person name="Mohite O.S."/>
            <person name="Joergensen T.S."/>
            <person name="Nielsen J.B."/>
            <person name="Lee S.Y."/>
            <person name="Weber T."/>
        </authorList>
    </citation>
    <scope>NUCLEOTIDE SEQUENCE [LARGE SCALE GENOMIC DNA]</scope>
    <source>
        <strain evidence="4 5">DSM 40191</strain>
        <plasmid evidence="4 5">pSGRIFU2</plasmid>
    </source>
</reference>
<protein>
    <submittedName>
        <fullName evidence="4">Cytidine and deoxycytidylate deaminase zinc-binding region</fullName>
    </submittedName>
</protein>
<evidence type="ECO:0000259" key="2">
    <source>
        <dbReference type="PROSITE" id="PS50943"/>
    </source>
</evidence>
<dbReference type="GO" id="GO:0003677">
    <property type="term" value="F:DNA binding"/>
    <property type="evidence" value="ECO:0007669"/>
    <property type="project" value="InterPro"/>
</dbReference>
<dbReference type="Pfam" id="PF00383">
    <property type="entry name" value="dCMP_cyt_deam_1"/>
    <property type="match status" value="1"/>
</dbReference>
<dbReference type="EMBL" id="CP051008">
    <property type="protein sequence ID" value="QNT98300.1"/>
    <property type="molecule type" value="Genomic_DNA"/>
</dbReference>
<proteinExistence type="predicted"/>
<dbReference type="AlphaFoldDB" id="A0A7H1QDC0"/>
<organism evidence="4 5">
    <name type="scientific">Streptomyces griseofuscus</name>
    <dbReference type="NCBI Taxonomy" id="146922"/>
    <lineage>
        <taxon>Bacteria</taxon>
        <taxon>Bacillati</taxon>
        <taxon>Actinomycetota</taxon>
        <taxon>Actinomycetes</taxon>
        <taxon>Kitasatosporales</taxon>
        <taxon>Streptomycetaceae</taxon>
        <taxon>Streptomyces</taxon>
    </lineage>
</organism>
<dbReference type="Pfam" id="PF01381">
    <property type="entry name" value="HTH_3"/>
    <property type="match status" value="1"/>
</dbReference>
<feature type="domain" description="CMP/dCMP-type deaminase" evidence="3">
    <location>
        <begin position="7"/>
        <end position="120"/>
    </location>
</feature>
<dbReference type="KEGG" id="sgf:HEP81_08072"/>
<dbReference type="Gene3D" id="1.10.260.40">
    <property type="entry name" value="lambda repressor-like DNA-binding domains"/>
    <property type="match status" value="1"/>
</dbReference>
<dbReference type="InterPro" id="IPR002125">
    <property type="entry name" value="CMP_dCMP_dom"/>
</dbReference>
<name>A0A7H1QDC0_9ACTN</name>
<dbReference type="SUPFAM" id="SSF53927">
    <property type="entry name" value="Cytidine deaminase-like"/>
    <property type="match status" value="1"/>
</dbReference>
<dbReference type="PANTHER" id="PTHR11079:SF162">
    <property type="entry name" value="RIBOFLAVIN BIOSYNTHESIS PROTEIN PYRD, CHLOROPLASTIC"/>
    <property type="match status" value="1"/>
</dbReference>
<evidence type="ECO:0000313" key="5">
    <source>
        <dbReference type="Proteomes" id="UP000516422"/>
    </source>
</evidence>
<feature type="compositionally biased region" description="Polar residues" evidence="1">
    <location>
        <begin position="246"/>
        <end position="255"/>
    </location>
</feature>
<dbReference type="InterPro" id="IPR010982">
    <property type="entry name" value="Lambda_DNA-bd_dom_sf"/>
</dbReference>
<gene>
    <name evidence="4" type="ORF">HEP81_08072</name>
</gene>
<accession>A0A7H1QDC0</accession>
<dbReference type="SMART" id="SM00530">
    <property type="entry name" value="HTH_XRE"/>
    <property type="match status" value="1"/>
</dbReference>
<dbReference type="PROSITE" id="PS50943">
    <property type="entry name" value="HTH_CROC1"/>
    <property type="match status" value="1"/>
</dbReference>
<dbReference type="PANTHER" id="PTHR11079">
    <property type="entry name" value="CYTOSINE DEAMINASE FAMILY MEMBER"/>
    <property type="match status" value="1"/>
</dbReference>
<sequence length="255" mass="27377">MYAPDRAQDLRWIQRAIDLAALCPPAPGAYSVGAVIVGEDGTELASGYSRATGPREHAEEVALAQLPQDDPRLAGATIYSSLEPCSQRSASRTPCARRILEAGIPRVVIAWREPSLFVDDCVGYEQLVEAGVVVVELPDRVSFVVATIMEGVAMSDSDRSQRVDALLNGLPEALPSPQVRAKLRLAAGLTQQDVADAVGVKRVAVTRWELGQTSPRRPHRENYLRLLKGLADRFPEAAKADEGTPTPASDSRGSG</sequence>
<geneLocation type="plasmid" evidence="4 5">
    <name>pSGRIFU2</name>
</geneLocation>
<dbReference type="CDD" id="cd00093">
    <property type="entry name" value="HTH_XRE"/>
    <property type="match status" value="1"/>
</dbReference>
<feature type="domain" description="HTH cro/C1-type" evidence="2">
    <location>
        <begin position="182"/>
        <end position="215"/>
    </location>
</feature>
<evidence type="ECO:0000259" key="3">
    <source>
        <dbReference type="PROSITE" id="PS51747"/>
    </source>
</evidence>
<evidence type="ECO:0000313" key="4">
    <source>
        <dbReference type="EMBL" id="QNT98300.1"/>
    </source>
</evidence>
<dbReference type="PROSITE" id="PS51747">
    <property type="entry name" value="CYT_DCMP_DEAMINASES_2"/>
    <property type="match status" value="1"/>
</dbReference>
<dbReference type="GO" id="GO:0008835">
    <property type="term" value="F:diaminohydroxyphosphoribosylaminopyrimidine deaminase activity"/>
    <property type="evidence" value="ECO:0007669"/>
    <property type="project" value="TreeGrafter"/>
</dbReference>
<dbReference type="SUPFAM" id="SSF47413">
    <property type="entry name" value="lambda repressor-like DNA-binding domains"/>
    <property type="match status" value="1"/>
</dbReference>
<dbReference type="InterPro" id="IPR001387">
    <property type="entry name" value="Cro/C1-type_HTH"/>
</dbReference>
<dbReference type="Proteomes" id="UP000516422">
    <property type="component" value="Plasmid pSGRIFU2"/>
</dbReference>